<proteinExistence type="predicted"/>
<accession>A0ACB9PXQ2</accession>
<protein>
    <submittedName>
        <fullName evidence="1">Uncharacterized protein</fullName>
    </submittedName>
</protein>
<dbReference type="EMBL" id="CM039427">
    <property type="protein sequence ID" value="KAI4353316.1"/>
    <property type="molecule type" value="Genomic_DNA"/>
</dbReference>
<evidence type="ECO:0000313" key="2">
    <source>
        <dbReference type="Proteomes" id="UP000828941"/>
    </source>
</evidence>
<sequence>MGMRLLHLWLRYISLSVLKFNTINIKRARILVKSHVLKSTVPGCVDCNKEENILAWHQFIKPQIIFGVPLEQMDGVGRSHFMVKTLLKLYAKEKYILTVNQQLEDLSFLVSFKVGATSVSVLRSLWQTFWLCENWDSKANVCDQLANSLLELENRFEDFTHKLNDAGWDTQQLNLKVPKEISIDDIEPL</sequence>
<dbReference type="Proteomes" id="UP000828941">
    <property type="component" value="Chromosome 2"/>
</dbReference>
<organism evidence="1 2">
    <name type="scientific">Bauhinia variegata</name>
    <name type="common">Purple orchid tree</name>
    <name type="synonym">Phanera variegata</name>
    <dbReference type="NCBI Taxonomy" id="167791"/>
    <lineage>
        <taxon>Eukaryota</taxon>
        <taxon>Viridiplantae</taxon>
        <taxon>Streptophyta</taxon>
        <taxon>Embryophyta</taxon>
        <taxon>Tracheophyta</taxon>
        <taxon>Spermatophyta</taxon>
        <taxon>Magnoliopsida</taxon>
        <taxon>eudicotyledons</taxon>
        <taxon>Gunneridae</taxon>
        <taxon>Pentapetalae</taxon>
        <taxon>rosids</taxon>
        <taxon>fabids</taxon>
        <taxon>Fabales</taxon>
        <taxon>Fabaceae</taxon>
        <taxon>Cercidoideae</taxon>
        <taxon>Cercideae</taxon>
        <taxon>Bauhiniinae</taxon>
        <taxon>Bauhinia</taxon>
    </lineage>
</organism>
<comment type="caution">
    <text evidence="1">The sequence shown here is derived from an EMBL/GenBank/DDBJ whole genome shotgun (WGS) entry which is preliminary data.</text>
</comment>
<reference evidence="1 2" key="1">
    <citation type="journal article" date="2022" name="DNA Res.">
        <title>Chromosomal-level genome assembly of the orchid tree Bauhinia variegata (Leguminosae; Cercidoideae) supports the allotetraploid origin hypothesis of Bauhinia.</title>
        <authorList>
            <person name="Zhong Y."/>
            <person name="Chen Y."/>
            <person name="Zheng D."/>
            <person name="Pang J."/>
            <person name="Liu Y."/>
            <person name="Luo S."/>
            <person name="Meng S."/>
            <person name="Qian L."/>
            <person name="Wei D."/>
            <person name="Dai S."/>
            <person name="Zhou R."/>
        </authorList>
    </citation>
    <scope>NUCLEOTIDE SEQUENCE [LARGE SCALE GENOMIC DNA]</scope>
    <source>
        <strain evidence="1">BV-YZ2020</strain>
    </source>
</reference>
<gene>
    <name evidence="1" type="ORF">L6164_002275</name>
</gene>
<evidence type="ECO:0000313" key="1">
    <source>
        <dbReference type="EMBL" id="KAI4353316.1"/>
    </source>
</evidence>
<name>A0ACB9PXQ2_BAUVA</name>
<keyword evidence="2" id="KW-1185">Reference proteome</keyword>